<dbReference type="InterPro" id="IPR025662">
    <property type="entry name" value="Sigma_54_int_dom_ATP-bd_1"/>
</dbReference>
<organism evidence="8 9">
    <name type="scientific">Alkalilimnicola ehrlichii (strain ATCC BAA-1101 / DSM 17681 / MLHE-1)</name>
    <dbReference type="NCBI Taxonomy" id="187272"/>
    <lineage>
        <taxon>Bacteria</taxon>
        <taxon>Pseudomonadati</taxon>
        <taxon>Pseudomonadota</taxon>
        <taxon>Gammaproteobacteria</taxon>
        <taxon>Chromatiales</taxon>
        <taxon>Ectothiorhodospiraceae</taxon>
        <taxon>Alkalilimnicola</taxon>
    </lineage>
</organism>
<feature type="modified residue" description="4-aspartylphosphate" evidence="4">
    <location>
        <position position="52"/>
    </location>
</feature>
<dbReference type="InterPro" id="IPR003593">
    <property type="entry name" value="AAA+_ATPase"/>
</dbReference>
<dbReference type="AlphaFoldDB" id="Q0AAV9"/>
<evidence type="ECO:0000313" key="9">
    <source>
        <dbReference type="Proteomes" id="UP000001962"/>
    </source>
</evidence>
<dbReference type="Pfam" id="PF25601">
    <property type="entry name" value="AAA_lid_14"/>
    <property type="match status" value="1"/>
</dbReference>
<sequence>MAHLLIIEDEAVIRSALRRLLTRNGYRVAEAESLEEAREGHRFADYDLIIADLRLPGEPGTGVIPLASEVPVIIMTSYASVRSAVEAMREGAVDYIAKPFDHDELLLTVDKVLKDHRLQRQNAALKADIQRDYPVSGIIGECQAMQAVFQRIHKVAPTDTSVLILGESGTGKELVARAVHEHSQRKDGPLIAVNCAAIPETLIEAELFGHEKGAFTGAVGARAGLVESADGGTLFLDEIGELPLQAQGRLLRVLQEGEIRRVGASRERQVDVRLLAATHRDLQALVDEGSFREDLYFRIHVMEIRLPPLREREGDIPILARVLLEKTCQRLNRPQLQLAEEAIEAISNYHWPGNVREMENTIERAVILCEGDTITADQLTLPRTRPRDSAPTARPGNGGGGARPDLSLEDYFREYVLANQDHMTETALAKGLGISRKALWEKRQRLGIPRPRK</sequence>
<dbReference type="GO" id="GO:0005524">
    <property type="term" value="F:ATP binding"/>
    <property type="evidence" value="ECO:0007669"/>
    <property type="project" value="UniProtKB-KW"/>
</dbReference>
<evidence type="ECO:0000256" key="4">
    <source>
        <dbReference type="PROSITE-ProRule" id="PRU00169"/>
    </source>
</evidence>
<feature type="domain" description="Response regulatory" evidence="7">
    <location>
        <begin position="3"/>
        <end position="113"/>
    </location>
</feature>
<keyword evidence="1" id="KW-0547">Nucleotide-binding</keyword>
<dbReference type="KEGG" id="aeh:Mlg_0674"/>
<evidence type="ECO:0000256" key="5">
    <source>
        <dbReference type="SAM" id="MobiDB-lite"/>
    </source>
</evidence>
<proteinExistence type="predicted"/>
<evidence type="ECO:0000259" key="7">
    <source>
        <dbReference type="PROSITE" id="PS50110"/>
    </source>
</evidence>
<dbReference type="Gene3D" id="1.10.8.60">
    <property type="match status" value="1"/>
</dbReference>
<dbReference type="SMART" id="SM00382">
    <property type="entry name" value="AAA"/>
    <property type="match status" value="1"/>
</dbReference>
<protein>
    <submittedName>
        <fullName evidence="8">Two-component response regulator CbrB</fullName>
    </submittedName>
</protein>
<dbReference type="SUPFAM" id="SSF52540">
    <property type="entry name" value="P-loop containing nucleoside triphosphate hydrolases"/>
    <property type="match status" value="1"/>
</dbReference>
<dbReference type="CDD" id="cd00156">
    <property type="entry name" value="REC"/>
    <property type="match status" value="1"/>
</dbReference>
<dbReference type="Gene3D" id="3.40.50.300">
    <property type="entry name" value="P-loop containing nucleotide triphosphate hydrolases"/>
    <property type="match status" value="1"/>
</dbReference>
<dbReference type="GO" id="GO:0003677">
    <property type="term" value="F:DNA binding"/>
    <property type="evidence" value="ECO:0007669"/>
    <property type="project" value="UniProtKB-KW"/>
</dbReference>
<dbReference type="FunFam" id="3.40.50.300:FF:000006">
    <property type="entry name" value="DNA-binding transcriptional regulator NtrC"/>
    <property type="match status" value="1"/>
</dbReference>
<dbReference type="InterPro" id="IPR027417">
    <property type="entry name" value="P-loop_NTPase"/>
</dbReference>
<keyword evidence="9" id="KW-1185">Reference proteome</keyword>
<dbReference type="InterPro" id="IPR058031">
    <property type="entry name" value="AAA_lid_NorR"/>
</dbReference>
<accession>Q0AAV9</accession>
<evidence type="ECO:0000256" key="2">
    <source>
        <dbReference type="ARBA" id="ARBA00022840"/>
    </source>
</evidence>
<dbReference type="GO" id="GO:0000160">
    <property type="term" value="P:phosphorelay signal transduction system"/>
    <property type="evidence" value="ECO:0007669"/>
    <property type="project" value="InterPro"/>
</dbReference>
<dbReference type="SMART" id="SM00448">
    <property type="entry name" value="REC"/>
    <property type="match status" value="1"/>
</dbReference>
<dbReference type="InterPro" id="IPR011006">
    <property type="entry name" value="CheY-like_superfamily"/>
</dbReference>
<evidence type="ECO:0000313" key="8">
    <source>
        <dbReference type="EMBL" id="ABI56028.1"/>
    </source>
</evidence>
<dbReference type="PROSITE" id="PS50045">
    <property type="entry name" value="SIGMA54_INTERACT_4"/>
    <property type="match status" value="1"/>
</dbReference>
<dbReference type="InterPro" id="IPR001789">
    <property type="entry name" value="Sig_transdc_resp-reg_receiver"/>
</dbReference>
<reference evidence="9" key="1">
    <citation type="submission" date="2006-08" db="EMBL/GenBank/DDBJ databases">
        <title>Complete sequence of Alkalilimnicola ehrilichei MLHE-1.</title>
        <authorList>
            <person name="Copeland A."/>
            <person name="Lucas S."/>
            <person name="Lapidus A."/>
            <person name="Barry K."/>
            <person name="Detter J.C."/>
            <person name="Glavina del Rio T."/>
            <person name="Hammon N."/>
            <person name="Israni S."/>
            <person name="Dalin E."/>
            <person name="Tice H."/>
            <person name="Pitluck S."/>
            <person name="Sims D."/>
            <person name="Brettin T."/>
            <person name="Bruce D."/>
            <person name="Han C."/>
            <person name="Tapia R."/>
            <person name="Gilna P."/>
            <person name="Schmutz J."/>
            <person name="Larimer F."/>
            <person name="Land M."/>
            <person name="Hauser L."/>
            <person name="Kyrpides N."/>
            <person name="Mikhailova N."/>
            <person name="Oremland R.S."/>
            <person name="Hoeft S.E."/>
            <person name="Switzer-Blum J."/>
            <person name="Kulp T."/>
            <person name="King G."/>
            <person name="Tabita R."/>
            <person name="Witte B."/>
            <person name="Santini J.M."/>
            <person name="Basu P."/>
            <person name="Hollibaugh J.T."/>
            <person name="Xie G."/>
            <person name="Stolz J.F."/>
            <person name="Richardson P."/>
        </authorList>
    </citation>
    <scope>NUCLEOTIDE SEQUENCE [LARGE SCALE GENOMIC DNA]</scope>
    <source>
        <strain evidence="9">ATCC BAA-1101 / DSM 17681 / MLHE-1</strain>
    </source>
</reference>
<dbReference type="RefSeq" id="WP_011628423.1">
    <property type="nucleotide sequence ID" value="NC_008340.1"/>
</dbReference>
<feature type="domain" description="Sigma-54 factor interaction" evidence="6">
    <location>
        <begin position="138"/>
        <end position="367"/>
    </location>
</feature>
<evidence type="ECO:0000259" key="6">
    <source>
        <dbReference type="PROSITE" id="PS50045"/>
    </source>
</evidence>
<dbReference type="Proteomes" id="UP000001962">
    <property type="component" value="Chromosome"/>
</dbReference>
<dbReference type="eggNOG" id="COG2204">
    <property type="taxonomic scope" value="Bacteria"/>
</dbReference>
<dbReference type="PROSITE" id="PS00676">
    <property type="entry name" value="SIGMA54_INTERACT_2"/>
    <property type="match status" value="1"/>
</dbReference>
<dbReference type="SUPFAM" id="SSF52172">
    <property type="entry name" value="CheY-like"/>
    <property type="match status" value="1"/>
</dbReference>
<evidence type="ECO:0000256" key="3">
    <source>
        <dbReference type="ARBA" id="ARBA00023125"/>
    </source>
</evidence>
<dbReference type="GO" id="GO:0006355">
    <property type="term" value="P:regulation of DNA-templated transcription"/>
    <property type="evidence" value="ECO:0007669"/>
    <property type="project" value="InterPro"/>
</dbReference>
<dbReference type="Gene3D" id="3.40.50.2300">
    <property type="match status" value="1"/>
</dbReference>
<dbReference type="PANTHER" id="PTHR32071:SF117">
    <property type="entry name" value="PTS-DEPENDENT DIHYDROXYACETONE KINASE OPERON REGULATORY PROTEIN-RELATED"/>
    <property type="match status" value="1"/>
</dbReference>
<name>Q0AAV9_ALKEH</name>
<keyword evidence="3" id="KW-0238">DNA-binding</keyword>
<feature type="region of interest" description="Disordered" evidence="5">
    <location>
        <begin position="378"/>
        <end position="405"/>
    </location>
</feature>
<dbReference type="Pfam" id="PF00072">
    <property type="entry name" value="Response_reg"/>
    <property type="match status" value="1"/>
</dbReference>
<evidence type="ECO:0000256" key="1">
    <source>
        <dbReference type="ARBA" id="ARBA00022741"/>
    </source>
</evidence>
<dbReference type="CDD" id="cd00009">
    <property type="entry name" value="AAA"/>
    <property type="match status" value="1"/>
</dbReference>
<dbReference type="HOGENOM" id="CLU_000445_0_6_6"/>
<dbReference type="InterPro" id="IPR002078">
    <property type="entry name" value="Sigma_54_int"/>
</dbReference>
<dbReference type="OrthoDB" id="9804019at2"/>
<dbReference type="EMBL" id="CP000453">
    <property type="protein sequence ID" value="ABI56028.1"/>
    <property type="molecule type" value="Genomic_DNA"/>
</dbReference>
<keyword evidence="2" id="KW-0067">ATP-binding</keyword>
<dbReference type="Pfam" id="PF00158">
    <property type="entry name" value="Sigma54_activat"/>
    <property type="match status" value="1"/>
</dbReference>
<dbReference type="PROSITE" id="PS00675">
    <property type="entry name" value="SIGMA54_INTERACT_1"/>
    <property type="match status" value="1"/>
</dbReference>
<keyword evidence="4" id="KW-0597">Phosphoprotein</keyword>
<gene>
    <name evidence="8" type="ordered locus">Mlg_0674</name>
</gene>
<dbReference type="PROSITE" id="PS50110">
    <property type="entry name" value="RESPONSE_REGULATORY"/>
    <property type="match status" value="1"/>
</dbReference>
<dbReference type="InterPro" id="IPR025943">
    <property type="entry name" value="Sigma_54_int_dom_ATP-bd_2"/>
</dbReference>
<dbReference type="PANTHER" id="PTHR32071">
    <property type="entry name" value="TRANSCRIPTIONAL REGULATORY PROTEIN"/>
    <property type="match status" value="1"/>
</dbReference>